<comment type="caution">
    <text evidence="1">The sequence shown here is derived from an EMBL/GenBank/DDBJ whole genome shotgun (WGS) entry which is preliminary data.</text>
</comment>
<dbReference type="Proteomes" id="UP001412067">
    <property type="component" value="Unassembled WGS sequence"/>
</dbReference>
<name>A0ABR2LJR4_9ASPA</name>
<evidence type="ECO:0008006" key="3">
    <source>
        <dbReference type="Google" id="ProtNLM"/>
    </source>
</evidence>
<proteinExistence type="predicted"/>
<keyword evidence="2" id="KW-1185">Reference proteome</keyword>
<organism evidence="1 2">
    <name type="scientific">Platanthera guangdongensis</name>
    <dbReference type="NCBI Taxonomy" id="2320717"/>
    <lineage>
        <taxon>Eukaryota</taxon>
        <taxon>Viridiplantae</taxon>
        <taxon>Streptophyta</taxon>
        <taxon>Embryophyta</taxon>
        <taxon>Tracheophyta</taxon>
        <taxon>Spermatophyta</taxon>
        <taxon>Magnoliopsida</taxon>
        <taxon>Liliopsida</taxon>
        <taxon>Asparagales</taxon>
        <taxon>Orchidaceae</taxon>
        <taxon>Orchidoideae</taxon>
        <taxon>Orchideae</taxon>
        <taxon>Orchidinae</taxon>
        <taxon>Platanthera</taxon>
    </lineage>
</organism>
<evidence type="ECO:0000313" key="1">
    <source>
        <dbReference type="EMBL" id="KAK8941807.1"/>
    </source>
</evidence>
<gene>
    <name evidence="1" type="ORF">KSP40_PGU013845</name>
</gene>
<reference evidence="1 2" key="1">
    <citation type="journal article" date="2022" name="Nat. Plants">
        <title>Genomes of leafy and leafless Platanthera orchids illuminate the evolution of mycoheterotrophy.</title>
        <authorList>
            <person name="Li M.H."/>
            <person name="Liu K.W."/>
            <person name="Li Z."/>
            <person name="Lu H.C."/>
            <person name="Ye Q.L."/>
            <person name="Zhang D."/>
            <person name="Wang J.Y."/>
            <person name="Li Y.F."/>
            <person name="Zhong Z.M."/>
            <person name="Liu X."/>
            <person name="Yu X."/>
            <person name="Liu D.K."/>
            <person name="Tu X.D."/>
            <person name="Liu B."/>
            <person name="Hao Y."/>
            <person name="Liao X.Y."/>
            <person name="Jiang Y.T."/>
            <person name="Sun W.H."/>
            <person name="Chen J."/>
            <person name="Chen Y.Q."/>
            <person name="Ai Y."/>
            <person name="Zhai J.W."/>
            <person name="Wu S.S."/>
            <person name="Zhou Z."/>
            <person name="Hsiao Y.Y."/>
            <person name="Wu W.L."/>
            <person name="Chen Y.Y."/>
            <person name="Lin Y.F."/>
            <person name="Hsu J.L."/>
            <person name="Li C.Y."/>
            <person name="Wang Z.W."/>
            <person name="Zhao X."/>
            <person name="Zhong W.Y."/>
            <person name="Ma X.K."/>
            <person name="Ma L."/>
            <person name="Huang J."/>
            <person name="Chen G.Z."/>
            <person name="Huang M.Z."/>
            <person name="Huang L."/>
            <person name="Peng D.H."/>
            <person name="Luo Y.B."/>
            <person name="Zou S.Q."/>
            <person name="Chen S.P."/>
            <person name="Lan S."/>
            <person name="Tsai W.C."/>
            <person name="Van de Peer Y."/>
            <person name="Liu Z.J."/>
        </authorList>
    </citation>
    <scope>NUCLEOTIDE SEQUENCE [LARGE SCALE GENOMIC DNA]</scope>
    <source>
        <strain evidence="1">Lor288</strain>
    </source>
</reference>
<dbReference type="EMBL" id="JBBWWR010000019">
    <property type="protein sequence ID" value="KAK8941807.1"/>
    <property type="molecule type" value="Genomic_DNA"/>
</dbReference>
<accession>A0ABR2LJR4</accession>
<protein>
    <recommendedName>
        <fullName evidence="3">Translation initiation factor 1</fullName>
    </recommendedName>
</protein>
<evidence type="ECO:0000313" key="2">
    <source>
        <dbReference type="Proteomes" id="UP001412067"/>
    </source>
</evidence>
<sequence>MLPGKRNIQLFLKPSLPWYSELSISREQLMIKGKRRISMKLCCLNNYLVDVTP</sequence>